<reference evidence="8" key="1">
    <citation type="journal article" date="2017" name="Curr. Biol.">
        <title>A New Lineage of Eukaryotes Illuminates Early Mitochondrial Genome Reduction.</title>
        <authorList>
            <person name="Janouskovec J."/>
            <person name="Tikhonenkov D.V."/>
            <person name="Burki F."/>
            <person name="Howe A.T."/>
            <person name="Rohwer F.L."/>
            <person name="Mylnikov A.P."/>
            <person name="Keeling P.J."/>
        </authorList>
    </citation>
    <scope>NUCLEOTIDE SEQUENCE</scope>
    <source>
        <strain evidence="8">TD-1</strain>
    </source>
</reference>
<sequence>MARSLFKGPFCGYSVIRKSHKKNQKKQRLKIWSRNSTILPIHKNLFFQVHNGKNFIPLHVTEDCIGHKFGEFASTRKSAIFKRKKIQKR</sequence>
<evidence type="ECO:0000313" key="8">
    <source>
        <dbReference type="EMBL" id="ATY40954.1"/>
    </source>
</evidence>
<dbReference type="RefSeq" id="YP_009446466.1">
    <property type="nucleotide sequence ID" value="NC_036491.1"/>
</dbReference>
<keyword evidence="5 7" id="KW-0687">Ribonucleoprotein</keyword>
<organism evidence="8">
    <name type="scientific">Ancoracysta twista</name>
    <dbReference type="NCBI Taxonomy" id="2044563"/>
    <lineage>
        <taxon>Eukaryota</taxon>
        <taxon>Provora</taxon>
        <taxon>Nebulidia</taxon>
        <taxon>Nebulidea</taxon>
        <taxon>Nebulidida</taxon>
        <taxon>Nebulidae</taxon>
    </lineage>
</organism>
<dbReference type="PIRSF" id="PIRSF002144">
    <property type="entry name" value="Ribosomal_S19"/>
    <property type="match status" value="1"/>
</dbReference>
<dbReference type="Gene3D" id="3.30.860.10">
    <property type="entry name" value="30s Ribosomal Protein S19, Chain A"/>
    <property type="match status" value="1"/>
</dbReference>
<dbReference type="HAMAP" id="MF_00531">
    <property type="entry name" value="Ribosomal_uS19"/>
    <property type="match status" value="1"/>
</dbReference>
<dbReference type="PANTHER" id="PTHR11880">
    <property type="entry name" value="RIBOSOMAL PROTEIN S19P FAMILY MEMBER"/>
    <property type="match status" value="1"/>
</dbReference>
<dbReference type="InterPro" id="IPR023575">
    <property type="entry name" value="Ribosomal_uS19_SF"/>
</dbReference>
<evidence type="ECO:0000256" key="6">
    <source>
        <dbReference type="ARBA" id="ARBA00044183"/>
    </source>
</evidence>
<comment type="subcellular location">
    <subcellularLocation>
        <location evidence="1">Mitochondrion</location>
    </subcellularLocation>
</comment>
<protein>
    <recommendedName>
        <fullName evidence="6">Small ribosomal subunit protein uS19m</fullName>
    </recommendedName>
</protein>
<dbReference type="PANTHER" id="PTHR11880:SF67">
    <property type="entry name" value="SMALL RIBOSOMAL SUBUNIT PROTEIN US19M"/>
    <property type="match status" value="1"/>
</dbReference>
<evidence type="ECO:0000256" key="5">
    <source>
        <dbReference type="ARBA" id="ARBA00023274"/>
    </source>
</evidence>
<dbReference type="InterPro" id="IPR020934">
    <property type="entry name" value="Ribosomal_uS19_CS"/>
</dbReference>
<name>A0A2H4R8I1_9EUKA</name>
<keyword evidence="3 7" id="KW-0689">Ribosomal protein</keyword>
<gene>
    <name evidence="8" type="primary">rps19</name>
</gene>
<evidence type="ECO:0000256" key="2">
    <source>
        <dbReference type="ARBA" id="ARBA00007345"/>
    </source>
</evidence>
<dbReference type="PRINTS" id="PR00975">
    <property type="entry name" value="RIBOSOMALS19"/>
</dbReference>
<dbReference type="PROSITE" id="PS00323">
    <property type="entry name" value="RIBOSOMAL_S19"/>
    <property type="match status" value="1"/>
</dbReference>
<accession>A0A2H4R8I1</accession>
<dbReference type="InterPro" id="IPR002222">
    <property type="entry name" value="Ribosomal_uS19"/>
</dbReference>
<dbReference type="GO" id="GO:0003735">
    <property type="term" value="F:structural constituent of ribosome"/>
    <property type="evidence" value="ECO:0007669"/>
    <property type="project" value="InterPro"/>
</dbReference>
<dbReference type="AlphaFoldDB" id="A0A2H4R8I1"/>
<dbReference type="InterPro" id="IPR005732">
    <property type="entry name" value="Ribosomal_uS19_bac-type"/>
</dbReference>
<evidence type="ECO:0000256" key="4">
    <source>
        <dbReference type="ARBA" id="ARBA00023128"/>
    </source>
</evidence>
<comment type="similarity">
    <text evidence="2 7">Belongs to the universal ribosomal protein uS19 family.</text>
</comment>
<evidence type="ECO:0000256" key="3">
    <source>
        <dbReference type="ARBA" id="ARBA00022980"/>
    </source>
</evidence>
<proteinExistence type="inferred from homology"/>
<dbReference type="GO" id="GO:0006412">
    <property type="term" value="P:translation"/>
    <property type="evidence" value="ECO:0007669"/>
    <property type="project" value="InterPro"/>
</dbReference>
<dbReference type="GeneID" id="35199410"/>
<dbReference type="GO" id="GO:0000028">
    <property type="term" value="P:ribosomal small subunit assembly"/>
    <property type="evidence" value="ECO:0007669"/>
    <property type="project" value="TreeGrafter"/>
</dbReference>
<evidence type="ECO:0000256" key="7">
    <source>
        <dbReference type="RuleBase" id="RU003485"/>
    </source>
</evidence>
<dbReference type="GO" id="GO:0005763">
    <property type="term" value="C:mitochondrial small ribosomal subunit"/>
    <property type="evidence" value="ECO:0007669"/>
    <property type="project" value="TreeGrafter"/>
</dbReference>
<dbReference type="EMBL" id="MG202008">
    <property type="protein sequence ID" value="ATY40954.1"/>
    <property type="molecule type" value="Genomic_DNA"/>
</dbReference>
<dbReference type="GO" id="GO:0003723">
    <property type="term" value="F:RNA binding"/>
    <property type="evidence" value="ECO:0007669"/>
    <property type="project" value="InterPro"/>
</dbReference>
<dbReference type="NCBIfam" id="TIGR01050">
    <property type="entry name" value="rpsS_bact"/>
    <property type="match status" value="1"/>
</dbReference>
<dbReference type="SUPFAM" id="SSF54570">
    <property type="entry name" value="Ribosomal protein S19"/>
    <property type="match status" value="1"/>
</dbReference>
<geneLocation type="mitochondrion" evidence="8"/>
<keyword evidence="4 8" id="KW-0496">Mitochondrion</keyword>
<evidence type="ECO:0000256" key="1">
    <source>
        <dbReference type="ARBA" id="ARBA00004173"/>
    </source>
</evidence>
<dbReference type="Pfam" id="PF00203">
    <property type="entry name" value="Ribosomal_S19"/>
    <property type="match status" value="1"/>
</dbReference>